<accession>A0A3L6RRF8</accession>
<dbReference type="GO" id="GO:0046983">
    <property type="term" value="F:protein dimerization activity"/>
    <property type="evidence" value="ECO:0007669"/>
    <property type="project" value="InterPro"/>
</dbReference>
<name>A0A3L6RRF8_PANMI</name>
<proteinExistence type="inferred from homology"/>
<keyword evidence="3" id="KW-0804">Transcription</keyword>
<dbReference type="STRING" id="4540.A0A3L6RRF8"/>
<gene>
    <name evidence="5" type="ORF">C2845_PM11G27340</name>
</gene>
<feature type="compositionally biased region" description="Basic and acidic residues" evidence="4">
    <location>
        <begin position="168"/>
        <end position="184"/>
    </location>
</feature>
<dbReference type="GO" id="GO:0006351">
    <property type="term" value="P:DNA-templated transcription"/>
    <property type="evidence" value="ECO:0007669"/>
    <property type="project" value="InterPro"/>
</dbReference>
<evidence type="ECO:0000313" key="5">
    <source>
        <dbReference type="EMBL" id="RLN08368.1"/>
    </source>
</evidence>
<dbReference type="GO" id="GO:0003700">
    <property type="term" value="F:DNA-binding transcription factor activity"/>
    <property type="evidence" value="ECO:0007669"/>
    <property type="project" value="InterPro"/>
</dbReference>
<dbReference type="OrthoDB" id="690068at2759"/>
<evidence type="ECO:0000256" key="2">
    <source>
        <dbReference type="ARBA" id="ARBA00023015"/>
    </source>
</evidence>
<comment type="caution">
    <text evidence="5">The sequence shown here is derived from an EMBL/GenBank/DDBJ whole genome shotgun (WGS) entry which is preliminary data.</text>
</comment>
<keyword evidence="2" id="KW-0805">Transcription regulation</keyword>
<feature type="compositionally biased region" description="Polar residues" evidence="4">
    <location>
        <begin position="79"/>
        <end position="89"/>
    </location>
</feature>
<protein>
    <submittedName>
        <fullName evidence="5">Transcription factor BIM2-like isoform X2</fullName>
    </submittedName>
</protein>
<feature type="region of interest" description="Disordered" evidence="4">
    <location>
        <begin position="49"/>
        <end position="184"/>
    </location>
</feature>
<feature type="compositionally biased region" description="Low complexity" evidence="4">
    <location>
        <begin position="151"/>
        <end position="161"/>
    </location>
</feature>
<evidence type="ECO:0000256" key="3">
    <source>
        <dbReference type="ARBA" id="ARBA00023163"/>
    </source>
</evidence>
<feature type="region of interest" description="Disordered" evidence="4">
    <location>
        <begin position="1"/>
        <end position="30"/>
    </location>
</feature>
<dbReference type="EMBL" id="PQIB02000007">
    <property type="protein sequence ID" value="RLN08368.1"/>
    <property type="molecule type" value="Genomic_DNA"/>
</dbReference>
<evidence type="ECO:0000313" key="6">
    <source>
        <dbReference type="Proteomes" id="UP000275267"/>
    </source>
</evidence>
<evidence type="ECO:0000256" key="4">
    <source>
        <dbReference type="SAM" id="MobiDB-lite"/>
    </source>
</evidence>
<reference evidence="6" key="1">
    <citation type="journal article" date="2019" name="Nat. Commun.">
        <title>The genome of broomcorn millet.</title>
        <authorList>
            <person name="Zou C."/>
            <person name="Miki D."/>
            <person name="Li D."/>
            <person name="Tang Q."/>
            <person name="Xiao L."/>
            <person name="Rajput S."/>
            <person name="Deng P."/>
            <person name="Jia W."/>
            <person name="Huang R."/>
            <person name="Zhang M."/>
            <person name="Sun Y."/>
            <person name="Hu J."/>
            <person name="Fu X."/>
            <person name="Schnable P.S."/>
            <person name="Li F."/>
            <person name="Zhang H."/>
            <person name="Feng B."/>
            <person name="Zhu X."/>
            <person name="Liu R."/>
            <person name="Schnable J.C."/>
            <person name="Zhu J.-K."/>
            <person name="Zhang H."/>
        </authorList>
    </citation>
    <scope>NUCLEOTIDE SEQUENCE [LARGE SCALE GENOMIC DNA]</scope>
</reference>
<organism evidence="5 6">
    <name type="scientific">Panicum miliaceum</name>
    <name type="common">Proso millet</name>
    <name type="synonym">Broomcorn millet</name>
    <dbReference type="NCBI Taxonomy" id="4540"/>
    <lineage>
        <taxon>Eukaryota</taxon>
        <taxon>Viridiplantae</taxon>
        <taxon>Streptophyta</taxon>
        <taxon>Embryophyta</taxon>
        <taxon>Tracheophyta</taxon>
        <taxon>Spermatophyta</taxon>
        <taxon>Magnoliopsida</taxon>
        <taxon>Liliopsida</taxon>
        <taxon>Poales</taxon>
        <taxon>Poaceae</taxon>
        <taxon>PACMAD clade</taxon>
        <taxon>Panicoideae</taxon>
        <taxon>Panicodae</taxon>
        <taxon>Paniceae</taxon>
        <taxon>Panicinae</taxon>
        <taxon>Panicum</taxon>
        <taxon>Panicum sect. Panicum</taxon>
    </lineage>
</organism>
<keyword evidence="6" id="KW-1185">Reference proteome</keyword>
<comment type="similarity">
    <text evidence="1">Belongs to the bHLH protein family.</text>
</comment>
<dbReference type="Gene3D" id="4.10.280.10">
    <property type="entry name" value="Helix-loop-helix DNA-binding domain"/>
    <property type="match status" value="1"/>
</dbReference>
<dbReference type="PANTHER" id="PTHR46412">
    <property type="entry name" value="BES1-INTERACTING MYC-LIKE PROTEIN"/>
    <property type="match status" value="1"/>
</dbReference>
<dbReference type="InterPro" id="IPR044295">
    <property type="entry name" value="BIM1/2/3"/>
</dbReference>
<dbReference type="Proteomes" id="UP000275267">
    <property type="component" value="Unassembled WGS sequence"/>
</dbReference>
<dbReference type="AlphaFoldDB" id="A0A3L6RRF8"/>
<dbReference type="InterPro" id="IPR036638">
    <property type="entry name" value="HLH_DNA-bd_sf"/>
</dbReference>
<feature type="compositionally biased region" description="Basic and acidic residues" evidence="4">
    <location>
        <begin position="111"/>
        <end position="123"/>
    </location>
</feature>
<dbReference type="PANTHER" id="PTHR46412:SF4">
    <property type="entry name" value="OS02G0726700 PROTEIN"/>
    <property type="match status" value="1"/>
</dbReference>
<evidence type="ECO:0000256" key="1">
    <source>
        <dbReference type="ARBA" id="ARBA00005510"/>
    </source>
</evidence>
<sequence>MQLFQGEKPAHDFLSLHTGGGSSSPVQHSAQGYDLGVHASLKPLKLGKRRGGGAVGMAPSGLETDSEEHLLPGGVGTFSIRQAPSTAQPRGQPAGQGVGARGAFAPVLHGSRTEPTHGAESRARAHSGPASMSQDSGTDQRSRATRGEGRSSGSSGDQGPSTPRSKHSATEQRRRTKINDRQAR</sequence>
<feature type="compositionally biased region" description="Basic and acidic residues" evidence="4">
    <location>
        <begin position="138"/>
        <end position="149"/>
    </location>
</feature>